<name>A0A938XT27_9FIRM</name>
<feature type="binding site" evidence="12">
    <location>
        <begin position="121"/>
        <end position="125"/>
    </location>
    <ligand>
        <name>UDP-N-acetyl-alpha-D-glucosamine</name>
        <dbReference type="ChEBI" id="CHEBI:57705"/>
    </ligand>
</feature>
<dbReference type="HAMAP" id="MF_00111">
    <property type="entry name" value="MurA"/>
    <property type="match status" value="1"/>
</dbReference>
<feature type="binding site" evidence="12">
    <location>
        <position position="326"/>
    </location>
    <ligand>
        <name>UDP-N-acetyl-alpha-D-glucosamine</name>
        <dbReference type="ChEBI" id="CHEBI:57705"/>
    </ligand>
</feature>
<dbReference type="RefSeq" id="WP_204701766.1">
    <property type="nucleotide sequence ID" value="NZ_JAFBDQ010000008.1"/>
</dbReference>
<dbReference type="PANTHER" id="PTHR43783:SF1">
    <property type="entry name" value="UDP-N-ACETYLGLUCOSAMINE 1-CARBOXYVINYLTRANSFERASE"/>
    <property type="match status" value="1"/>
</dbReference>
<feature type="binding site" evidence="12">
    <location>
        <begin position="22"/>
        <end position="23"/>
    </location>
    <ligand>
        <name>phosphoenolpyruvate</name>
        <dbReference type="ChEBI" id="CHEBI:58702"/>
    </ligand>
</feature>
<dbReference type="EMBL" id="JAFBDQ010000008">
    <property type="protein sequence ID" value="MBM7557005.1"/>
    <property type="molecule type" value="Genomic_DNA"/>
</dbReference>
<gene>
    <name evidence="12" type="primary">murA</name>
    <name evidence="14" type="ORF">JOC47_001859</name>
</gene>
<evidence type="ECO:0000256" key="2">
    <source>
        <dbReference type="ARBA" id="ARBA00004752"/>
    </source>
</evidence>
<dbReference type="AlphaFoldDB" id="A0A938XT27"/>
<proteinExistence type="inferred from homology"/>
<evidence type="ECO:0000256" key="12">
    <source>
        <dbReference type="HAMAP-Rule" id="MF_00111"/>
    </source>
</evidence>
<evidence type="ECO:0000256" key="10">
    <source>
        <dbReference type="ARBA" id="ARBA00038367"/>
    </source>
</evidence>
<evidence type="ECO:0000256" key="7">
    <source>
        <dbReference type="ARBA" id="ARBA00022984"/>
    </source>
</evidence>
<dbReference type="EC" id="2.5.1.7" evidence="12"/>
<keyword evidence="4 12" id="KW-0132">Cell division</keyword>
<keyword evidence="7 12" id="KW-0573">Peptidoglycan synthesis</keyword>
<dbReference type="InterPro" id="IPR005750">
    <property type="entry name" value="UDP_GlcNAc_COvinyl_MurA"/>
</dbReference>
<evidence type="ECO:0000256" key="1">
    <source>
        <dbReference type="ARBA" id="ARBA00004496"/>
    </source>
</evidence>
<keyword evidence="12" id="KW-0670">Pyruvate</keyword>
<protein>
    <recommendedName>
        <fullName evidence="12">UDP-N-acetylglucosamine 1-carboxyvinyltransferase</fullName>
        <ecNumber evidence="12">2.5.1.7</ecNumber>
    </recommendedName>
    <alternativeName>
        <fullName evidence="12">Enoylpyruvate transferase</fullName>
    </alternativeName>
    <alternativeName>
        <fullName evidence="12">UDP-N-acetylglucosamine enolpyruvyl transferase</fullName>
        <shortName evidence="12">EPT</shortName>
    </alternativeName>
</protein>
<dbReference type="CDD" id="cd01555">
    <property type="entry name" value="UdpNAET"/>
    <property type="match status" value="1"/>
</dbReference>
<dbReference type="GO" id="GO:0005737">
    <property type="term" value="C:cytoplasm"/>
    <property type="evidence" value="ECO:0007669"/>
    <property type="project" value="UniProtKB-SubCell"/>
</dbReference>
<feature type="binding site" evidence="12">
    <location>
        <position position="92"/>
    </location>
    <ligand>
        <name>UDP-N-acetyl-alpha-D-glucosamine</name>
        <dbReference type="ChEBI" id="CHEBI:57705"/>
    </ligand>
</feature>
<dbReference type="Gene3D" id="3.65.10.10">
    <property type="entry name" value="Enolpyruvate transferase domain"/>
    <property type="match status" value="2"/>
</dbReference>
<dbReference type="InterPro" id="IPR013792">
    <property type="entry name" value="RNA3'P_cycl/enolpyr_Trfase_a/b"/>
</dbReference>
<evidence type="ECO:0000256" key="6">
    <source>
        <dbReference type="ARBA" id="ARBA00022960"/>
    </source>
</evidence>
<keyword evidence="6 12" id="KW-0133">Cell shape</keyword>
<dbReference type="Pfam" id="PF00275">
    <property type="entry name" value="EPSP_synthase"/>
    <property type="match status" value="1"/>
</dbReference>
<keyword evidence="3 12" id="KW-0963">Cytoplasm</keyword>
<dbReference type="NCBIfam" id="TIGR01072">
    <property type="entry name" value="murA"/>
    <property type="match status" value="1"/>
</dbReference>
<keyword evidence="8 12" id="KW-0131">Cell cycle</keyword>
<dbReference type="GO" id="GO:0019277">
    <property type="term" value="P:UDP-N-acetylgalactosamine biosynthetic process"/>
    <property type="evidence" value="ECO:0007669"/>
    <property type="project" value="InterPro"/>
</dbReference>
<evidence type="ECO:0000256" key="8">
    <source>
        <dbReference type="ARBA" id="ARBA00023306"/>
    </source>
</evidence>
<dbReference type="FunFam" id="3.65.10.10:FF:000001">
    <property type="entry name" value="UDP-N-acetylglucosamine 1-carboxyvinyltransferase"/>
    <property type="match status" value="1"/>
</dbReference>
<feature type="modified residue" description="2-(S-cysteinyl)pyruvic acid O-phosphothioketal" evidence="12">
    <location>
        <position position="116"/>
    </location>
</feature>
<dbReference type="InterPro" id="IPR001986">
    <property type="entry name" value="Enolpyruvate_Tfrase_dom"/>
</dbReference>
<comment type="similarity">
    <text evidence="10 12">Belongs to the EPSP synthase family. MurA subfamily.</text>
</comment>
<comment type="caution">
    <text evidence="12">Lacks conserved residue(s) required for the propagation of feature annotation.</text>
</comment>
<dbReference type="InterPro" id="IPR050068">
    <property type="entry name" value="MurA_subfamily"/>
</dbReference>
<organism evidence="14 15">
    <name type="scientific">Halanaerobacter jeridensis</name>
    <dbReference type="NCBI Taxonomy" id="706427"/>
    <lineage>
        <taxon>Bacteria</taxon>
        <taxon>Bacillati</taxon>
        <taxon>Bacillota</taxon>
        <taxon>Clostridia</taxon>
        <taxon>Halanaerobiales</taxon>
        <taxon>Halobacteroidaceae</taxon>
        <taxon>Halanaerobacter</taxon>
    </lineage>
</organism>
<reference evidence="14" key="1">
    <citation type="submission" date="2021-01" db="EMBL/GenBank/DDBJ databases">
        <title>Genomic Encyclopedia of Type Strains, Phase IV (KMG-IV): sequencing the most valuable type-strain genomes for metagenomic binning, comparative biology and taxonomic classification.</title>
        <authorList>
            <person name="Goeker M."/>
        </authorList>
    </citation>
    <scope>NUCLEOTIDE SEQUENCE</scope>
    <source>
        <strain evidence="14">DSM 23230</strain>
    </source>
</reference>
<evidence type="ECO:0000313" key="15">
    <source>
        <dbReference type="Proteomes" id="UP000774000"/>
    </source>
</evidence>
<feature type="domain" description="Enolpyruvate transferase" evidence="13">
    <location>
        <begin position="7"/>
        <end position="406"/>
    </location>
</feature>
<dbReference type="PANTHER" id="PTHR43783">
    <property type="entry name" value="UDP-N-ACETYLGLUCOSAMINE 1-CARBOXYVINYLTRANSFERASE"/>
    <property type="match status" value="1"/>
</dbReference>
<comment type="catalytic activity">
    <reaction evidence="11 12">
        <text>phosphoenolpyruvate + UDP-N-acetyl-alpha-D-glucosamine = UDP-N-acetyl-3-O-(1-carboxyvinyl)-alpha-D-glucosamine + phosphate</text>
        <dbReference type="Rhea" id="RHEA:18681"/>
        <dbReference type="ChEBI" id="CHEBI:43474"/>
        <dbReference type="ChEBI" id="CHEBI:57705"/>
        <dbReference type="ChEBI" id="CHEBI:58702"/>
        <dbReference type="ChEBI" id="CHEBI:68483"/>
        <dbReference type="EC" id="2.5.1.7"/>
    </reaction>
</comment>
<dbReference type="SUPFAM" id="SSF55205">
    <property type="entry name" value="EPT/RTPC-like"/>
    <property type="match status" value="1"/>
</dbReference>
<dbReference type="NCBIfam" id="NF009470">
    <property type="entry name" value="PRK12830.1"/>
    <property type="match status" value="1"/>
</dbReference>
<comment type="subcellular location">
    <subcellularLocation>
        <location evidence="1 12">Cytoplasm</location>
    </subcellularLocation>
</comment>
<keyword evidence="5 12" id="KW-0808">Transferase</keyword>
<dbReference type="GO" id="GO:0051301">
    <property type="term" value="P:cell division"/>
    <property type="evidence" value="ECO:0007669"/>
    <property type="project" value="UniProtKB-KW"/>
</dbReference>
<evidence type="ECO:0000259" key="13">
    <source>
        <dbReference type="Pfam" id="PF00275"/>
    </source>
</evidence>
<evidence type="ECO:0000256" key="3">
    <source>
        <dbReference type="ARBA" id="ARBA00022490"/>
    </source>
</evidence>
<comment type="pathway">
    <text evidence="2 12">Cell wall biogenesis; peptidoglycan biosynthesis.</text>
</comment>
<keyword evidence="15" id="KW-1185">Reference proteome</keyword>
<feature type="active site" description="Proton donor" evidence="12">
    <location>
        <position position="116"/>
    </location>
</feature>
<evidence type="ECO:0000256" key="11">
    <source>
        <dbReference type="ARBA" id="ARBA00047527"/>
    </source>
</evidence>
<comment type="caution">
    <text evidence="14">The sequence shown here is derived from an EMBL/GenBank/DDBJ whole genome shotgun (WGS) entry which is preliminary data.</text>
</comment>
<keyword evidence="9 12" id="KW-0961">Cell wall biogenesis/degradation</keyword>
<dbReference type="GO" id="GO:0008760">
    <property type="term" value="F:UDP-N-acetylglucosamine 1-carboxyvinyltransferase activity"/>
    <property type="evidence" value="ECO:0007669"/>
    <property type="project" value="UniProtKB-UniRule"/>
</dbReference>
<accession>A0A938XT27</accession>
<dbReference type="InterPro" id="IPR036968">
    <property type="entry name" value="Enolpyruvate_Tfrase_sf"/>
</dbReference>
<evidence type="ECO:0000313" key="14">
    <source>
        <dbReference type="EMBL" id="MBM7557005.1"/>
    </source>
</evidence>
<sequence length="419" mass="45104">MSQFVVSGTEQINGEISVSGAKNAALPVAMASLMGHGESVLCDIPDLRDIRNIVKIIDSLGAEVEYKNNQLTVNPDAVDKIQVPEDLAQELRASYYILGAFLARHGQAETTIPGGCDIGDRPIDLHLKGFKALGAEVTIDGTFVHIEAEKLTGAKIYLDYPSVGATMNIIMAASMAEGKTVIENAAREPEIVDLANYLNVMGAEIKGAGTDVIRIEGVEELTGTEYTIIPDRIEAGTYLIMGAVTGSELYVDNVLVEHIKPLVAKLKEMGVRIEEDVDGVKVNAKSDLKAVDVKTLPYPGFPTDLQAPFMVLLTQAEGESKVIETVFENRFAHVEELKKMGAEIKEKKIGHTAVVHQTPLTGTEVRATDLRAGAALILAGLVAEGETTIKEGYHIERGYENVIDKLRGVGIDIKKIGNS</sequence>
<dbReference type="GO" id="GO:0009252">
    <property type="term" value="P:peptidoglycan biosynthetic process"/>
    <property type="evidence" value="ECO:0007669"/>
    <property type="project" value="UniProtKB-UniRule"/>
</dbReference>
<dbReference type="NCBIfam" id="NF006873">
    <property type="entry name" value="PRK09369.1"/>
    <property type="match status" value="1"/>
</dbReference>
<evidence type="ECO:0000256" key="5">
    <source>
        <dbReference type="ARBA" id="ARBA00022679"/>
    </source>
</evidence>
<evidence type="ECO:0000256" key="9">
    <source>
        <dbReference type="ARBA" id="ARBA00023316"/>
    </source>
</evidence>
<dbReference type="GO" id="GO:0071555">
    <property type="term" value="P:cell wall organization"/>
    <property type="evidence" value="ECO:0007669"/>
    <property type="project" value="UniProtKB-KW"/>
</dbReference>
<feature type="binding site" evidence="12">
    <location>
        <position position="304"/>
    </location>
    <ligand>
        <name>UDP-N-acetyl-alpha-D-glucosamine</name>
        <dbReference type="ChEBI" id="CHEBI:57705"/>
    </ligand>
</feature>
<dbReference type="Proteomes" id="UP000774000">
    <property type="component" value="Unassembled WGS sequence"/>
</dbReference>
<comment type="function">
    <text evidence="12">Cell wall formation. Adds enolpyruvyl to UDP-N-acetylglucosamine.</text>
</comment>
<dbReference type="GO" id="GO:0008360">
    <property type="term" value="P:regulation of cell shape"/>
    <property type="evidence" value="ECO:0007669"/>
    <property type="project" value="UniProtKB-KW"/>
</dbReference>
<evidence type="ECO:0000256" key="4">
    <source>
        <dbReference type="ARBA" id="ARBA00022618"/>
    </source>
</evidence>